<proteinExistence type="predicted"/>
<name>A0A9X7YET7_SPHYA</name>
<sequence>MEFHPAAVADPVWSMPITSIAEKIDRVYVAGTGRQNGLAAMAWTPIGRSL</sequence>
<dbReference type="Proteomes" id="UP000515377">
    <property type="component" value="Chromosome"/>
</dbReference>
<reference evidence="1 2" key="1">
    <citation type="submission" date="2020-07" db="EMBL/GenBank/DDBJ databases">
        <title>Whole genome sequence of Sphingobium yanoikuyae A3.</title>
        <authorList>
            <person name="Han S.-S."/>
        </authorList>
    </citation>
    <scope>NUCLEOTIDE SEQUENCE [LARGE SCALE GENOMIC DNA]</scope>
    <source>
        <strain evidence="1 2">A3</strain>
    </source>
</reference>
<organism evidence="1 2">
    <name type="scientific">Sphingobium yanoikuyae</name>
    <name type="common">Sphingomonas yanoikuyae</name>
    <dbReference type="NCBI Taxonomy" id="13690"/>
    <lineage>
        <taxon>Bacteria</taxon>
        <taxon>Pseudomonadati</taxon>
        <taxon>Pseudomonadota</taxon>
        <taxon>Alphaproteobacteria</taxon>
        <taxon>Sphingomonadales</taxon>
        <taxon>Sphingomonadaceae</taxon>
        <taxon>Sphingobium</taxon>
    </lineage>
</organism>
<dbReference type="AlphaFoldDB" id="A0A9X7YET7"/>
<evidence type="ECO:0000313" key="1">
    <source>
        <dbReference type="EMBL" id="QNG47950.1"/>
    </source>
</evidence>
<dbReference type="EMBL" id="CP060122">
    <property type="protein sequence ID" value="QNG47950.1"/>
    <property type="molecule type" value="Genomic_DNA"/>
</dbReference>
<evidence type="ECO:0000313" key="2">
    <source>
        <dbReference type="Proteomes" id="UP000515377"/>
    </source>
</evidence>
<accession>A0A9X7YET7</accession>
<protein>
    <submittedName>
        <fullName evidence="1">Uncharacterized protein</fullName>
    </submittedName>
</protein>
<gene>
    <name evidence="1" type="ORF">H3V42_10395</name>
</gene>